<dbReference type="Proteomes" id="UP000028045">
    <property type="component" value="Unassembled WGS sequence"/>
</dbReference>
<evidence type="ECO:0000256" key="2">
    <source>
        <dbReference type="SAM" id="Phobius"/>
    </source>
</evidence>
<feature type="transmembrane region" description="Helical" evidence="2">
    <location>
        <begin position="35"/>
        <end position="62"/>
    </location>
</feature>
<reference evidence="4 5" key="1">
    <citation type="journal article" date="2014" name="BMC Genomics">
        <title>Comparative genome sequencing reveals chemotype-specific gene clusters in the toxigenic black mold Stachybotrys.</title>
        <authorList>
            <person name="Semeiks J."/>
            <person name="Borek D."/>
            <person name="Otwinowski Z."/>
            <person name="Grishin N.V."/>
        </authorList>
    </citation>
    <scope>NUCLEOTIDE SEQUENCE [LARGE SCALE GENOMIC DNA]</scope>
    <source>
        <strain evidence="5">CBS 109288 / IBT 7711</strain>
    </source>
</reference>
<protein>
    <recommendedName>
        <fullName evidence="3">Rhodopsin domain-containing protein</fullName>
    </recommendedName>
</protein>
<gene>
    <name evidence="4" type="ORF">S7711_11045</name>
</gene>
<sequence>MLDIAIVAYILAATMDIRRLYGLMQFMKREGRVEWMMMATSSVVSTNSAMSLFKISIALNVIQVSTNRWYYRAAWLNVVLALTWAVFDWAAFFSVLKPTNMRWDPYIHGNRFPLDDHVEFGLVDTLFRTSTDFIMITLPTLSLWRSEMGRERQLWIMAILAVVYFSIANDVYKAVYKAVHGPGRAPAWHSFTDSKFIRSAVGIFAYIRLVGWKDTPDSASSVKQADTEKIIDDTDVEKLEEFAPDGSTIDEGEKLSGSGQQ</sequence>
<evidence type="ECO:0000259" key="3">
    <source>
        <dbReference type="Pfam" id="PF20684"/>
    </source>
</evidence>
<evidence type="ECO:0000313" key="5">
    <source>
        <dbReference type="Proteomes" id="UP000028045"/>
    </source>
</evidence>
<dbReference type="Pfam" id="PF20684">
    <property type="entry name" value="Fung_rhodopsin"/>
    <property type="match status" value="1"/>
</dbReference>
<keyword evidence="2" id="KW-0472">Membrane</keyword>
<keyword evidence="5" id="KW-1185">Reference proteome</keyword>
<name>A0A084BBA6_STACB</name>
<dbReference type="EMBL" id="KL647473">
    <property type="protein sequence ID" value="KEY74835.1"/>
    <property type="molecule type" value="Genomic_DNA"/>
</dbReference>
<evidence type="ECO:0000256" key="1">
    <source>
        <dbReference type="SAM" id="MobiDB-lite"/>
    </source>
</evidence>
<dbReference type="HOGENOM" id="CLU_1066246_0_0_1"/>
<feature type="region of interest" description="Disordered" evidence="1">
    <location>
        <begin position="242"/>
        <end position="261"/>
    </location>
</feature>
<dbReference type="InterPro" id="IPR049326">
    <property type="entry name" value="Rhodopsin_dom_fungi"/>
</dbReference>
<dbReference type="AlphaFoldDB" id="A0A084BBA6"/>
<accession>A0A084BBA6</accession>
<feature type="transmembrane region" description="Helical" evidence="2">
    <location>
        <begin position="74"/>
        <end position="96"/>
    </location>
</feature>
<feature type="transmembrane region" description="Helical" evidence="2">
    <location>
        <begin position="6"/>
        <end position="23"/>
    </location>
</feature>
<proteinExistence type="predicted"/>
<evidence type="ECO:0000313" key="4">
    <source>
        <dbReference type="EMBL" id="KEY74835.1"/>
    </source>
</evidence>
<feature type="transmembrane region" description="Helical" evidence="2">
    <location>
        <begin position="154"/>
        <end position="172"/>
    </location>
</feature>
<keyword evidence="2" id="KW-1133">Transmembrane helix</keyword>
<feature type="domain" description="Rhodopsin" evidence="3">
    <location>
        <begin position="43"/>
        <end position="176"/>
    </location>
</feature>
<keyword evidence="2" id="KW-0812">Transmembrane</keyword>
<organism evidence="4 5">
    <name type="scientific">Stachybotrys chartarum (strain CBS 109288 / IBT 7711)</name>
    <name type="common">Toxic black mold</name>
    <name type="synonym">Stilbospora chartarum</name>
    <dbReference type="NCBI Taxonomy" id="1280523"/>
    <lineage>
        <taxon>Eukaryota</taxon>
        <taxon>Fungi</taxon>
        <taxon>Dikarya</taxon>
        <taxon>Ascomycota</taxon>
        <taxon>Pezizomycotina</taxon>
        <taxon>Sordariomycetes</taxon>
        <taxon>Hypocreomycetidae</taxon>
        <taxon>Hypocreales</taxon>
        <taxon>Stachybotryaceae</taxon>
        <taxon>Stachybotrys</taxon>
    </lineage>
</organism>